<protein>
    <submittedName>
        <fullName evidence="4">Pentatricopeptide repeat-containing protein, chloroplastic</fullName>
    </submittedName>
</protein>
<dbReference type="EMBL" id="CAMXCT020006616">
    <property type="protein sequence ID" value="CAL1170403.1"/>
    <property type="molecule type" value="Genomic_DNA"/>
</dbReference>
<keyword evidence="5" id="KW-1185">Reference proteome</keyword>
<feature type="compositionally biased region" description="Acidic residues" evidence="1">
    <location>
        <begin position="108"/>
        <end position="124"/>
    </location>
</feature>
<accession>A0A9P1DXY8</accession>
<evidence type="ECO:0000313" key="2">
    <source>
        <dbReference type="EMBL" id="CAI4017028.1"/>
    </source>
</evidence>
<dbReference type="EMBL" id="CAMXCT010006616">
    <property type="protein sequence ID" value="CAI4017028.1"/>
    <property type="molecule type" value="Genomic_DNA"/>
</dbReference>
<feature type="region of interest" description="Disordered" evidence="1">
    <location>
        <begin position="106"/>
        <end position="127"/>
    </location>
</feature>
<evidence type="ECO:0000313" key="5">
    <source>
        <dbReference type="Proteomes" id="UP001152797"/>
    </source>
</evidence>
<dbReference type="OrthoDB" id="411716at2759"/>
<reference evidence="2" key="1">
    <citation type="submission" date="2022-10" db="EMBL/GenBank/DDBJ databases">
        <authorList>
            <person name="Chen Y."/>
            <person name="Dougan E. K."/>
            <person name="Chan C."/>
            <person name="Rhodes N."/>
            <person name="Thang M."/>
        </authorList>
    </citation>
    <scope>NUCLEOTIDE SEQUENCE</scope>
</reference>
<evidence type="ECO:0000256" key="1">
    <source>
        <dbReference type="SAM" id="MobiDB-lite"/>
    </source>
</evidence>
<feature type="region of interest" description="Disordered" evidence="1">
    <location>
        <begin position="1"/>
        <end position="81"/>
    </location>
</feature>
<evidence type="ECO:0000313" key="3">
    <source>
        <dbReference type="EMBL" id="CAL1170403.1"/>
    </source>
</evidence>
<dbReference type="Proteomes" id="UP001152797">
    <property type="component" value="Unassembled WGS sequence"/>
</dbReference>
<name>A0A9P1DXY8_9DINO</name>
<dbReference type="EMBL" id="CAMXCT030006616">
    <property type="protein sequence ID" value="CAL4804340.1"/>
    <property type="molecule type" value="Genomic_DNA"/>
</dbReference>
<evidence type="ECO:0000313" key="4">
    <source>
        <dbReference type="EMBL" id="CAL4804340.1"/>
    </source>
</evidence>
<gene>
    <name evidence="2" type="ORF">C1SCF055_LOCUS41706</name>
</gene>
<comment type="caution">
    <text evidence="2">The sequence shown here is derived from an EMBL/GenBank/DDBJ whole genome shotgun (WGS) entry which is preliminary data.</text>
</comment>
<dbReference type="AlphaFoldDB" id="A0A9P1DXY8"/>
<feature type="compositionally biased region" description="Basic and acidic residues" evidence="1">
    <location>
        <begin position="1"/>
        <end position="13"/>
    </location>
</feature>
<reference evidence="3" key="2">
    <citation type="submission" date="2024-04" db="EMBL/GenBank/DDBJ databases">
        <authorList>
            <person name="Chen Y."/>
            <person name="Shah S."/>
            <person name="Dougan E. K."/>
            <person name="Thang M."/>
            <person name="Chan C."/>
        </authorList>
    </citation>
    <scope>NUCLEOTIDE SEQUENCE [LARGE SCALE GENOMIC DNA]</scope>
</reference>
<sequence>MKRPADDAEEPAKKRAAVSADGPSKATYLVHDNGGRPFKITVQGDPPGAPKAVQVFKAIDEDDEDDEDGEGDGGPPGSGVQCRVITAGELQRELGAEGPLLVQMAPEAEGEEEEDAEEDAEDEEVPKYEEEPCVSFSAESVFVGQSPKHGARFDGNSLLLHLEGLKYVFVGENVFSFTAKSPITKYVSPVGNSDVPYPWAMDEQGFRYLMTSSVIVTGKLFEDSDTDTDPYDLFFDRALMTTDIGMVPPKQPFHAQFQGITEFWIGEDQYTLRYEPQPEKDFERLSEMGELSVVKGSEKIKLSKDDYVKLMQDFADLAGFEALHSETLVERNI</sequence>
<proteinExistence type="predicted"/>
<feature type="compositionally biased region" description="Acidic residues" evidence="1">
    <location>
        <begin position="60"/>
        <end position="71"/>
    </location>
</feature>
<organism evidence="2">
    <name type="scientific">Cladocopium goreaui</name>
    <dbReference type="NCBI Taxonomy" id="2562237"/>
    <lineage>
        <taxon>Eukaryota</taxon>
        <taxon>Sar</taxon>
        <taxon>Alveolata</taxon>
        <taxon>Dinophyceae</taxon>
        <taxon>Suessiales</taxon>
        <taxon>Symbiodiniaceae</taxon>
        <taxon>Cladocopium</taxon>
    </lineage>
</organism>